<dbReference type="EnsemblMetazoa" id="HelroT111895">
    <property type="protein sequence ID" value="HelroP111895"/>
    <property type="gene ID" value="HelroG111895"/>
</dbReference>
<dbReference type="OMA" id="IVPITHY"/>
<dbReference type="InterPro" id="IPR006767">
    <property type="entry name" value="Cwf19-like_C_dom-2"/>
</dbReference>
<evidence type="ECO:0000259" key="3">
    <source>
        <dbReference type="Pfam" id="PF04677"/>
    </source>
</evidence>
<feature type="domain" description="Cwf19-like protein C-terminal" evidence="2">
    <location>
        <begin position="429"/>
        <end position="515"/>
    </location>
</feature>
<dbReference type="eggNOG" id="KOG2476">
    <property type="taxonomic scope" value="Eukaryota"/>
</dbReference>
<evidence type="ECO:0008006" key="7">
    <source>
        <dbReference type="Google" id="ProtNLM"/>
    </source>
</evidence>
<gene>
    <name evidence="5" type="primary">20195306</name>
    <name evidence="4" type="ORF">HELRODRAFT_111895</name>
</gene>
<reference evidence="5" key="3">
    <citation type="submission" date="2015-06" db="UniProtKB">
        <authorList>
            <consortium name="EnsemblMetazoa"/>
        </authorList>
    </citation>
    <scope>IDENTIFICATION</scope>
</reference>
<dbReference type="CDD" id="cd07380">
    <property type="entry name" value="MPP_CWF19_N"/>
    <property type="match status" value="1"/>
</dbReference>
<comment type="similarity">
    <text evidence="1">Belongs to the CWF19 family.</text>
</comment>
<evidence type="ECO:0000313" key="6">
    <source>
        <dbReference type="Proteomes" id="UP000015101"/>
    </source>
</evidence>
<dbReference type="GeneID" id="20195306"/>
<evidence type="ECO:0000313" key="5">
    <source>
        <dbReference type="EnsemblMetazoa" id="HelroP111895"/>
    </source>
</evidence>
<dbReference type="GO" id="GO:0071014">
    <property type="term" value="C:post-mRNA release spliceosomal complex"/>
    <property type="evidence" value="ECO:0000318"/>
    <property type="project" value="GO_Central"/>
</dbReference>
<protein>
    <recommendedName>
        <fullName evidence="7">Cwf19-like C-terminal domain-containing protein</fullName>
    </recommendedName>
</protein>
<dbReference type="AlphaFoldDB" id="T1EFF4"/>
<dbReference type="RefSeq" id="XP_009017903.1">
    <property type="nucleotide sequence ID" value="XM_009019655.1"/>
</dbReference>
<dbReference type="PANTHER" id="PTHR12072:SF4">
    <property type="entry name" value="CWF19-LIKE PROTEIN 1"/>
    <property type="match status" value="1"/>
</dbReference>
<dbReference type="EMBL" id="KB096551">
    <property type="protein sequence ID" value="ESO03967.1"/>
    <property type="molecule type" value="Genomic_DNA"/>
</dbReference>
<proteinExistence type="inferred from homology"/>
<feature type="domain" description="Cwf19-like C-terminal" evidence="3">
    <location>
        <begin position="301"/>
        <end position="414"/>
    </location>
</feature>
<evidence type="ECO:0000256" key="1">
    <source>
        <dbReference type="ARBA" id="ARBA00006795"/>
    </source>
</evidence>
<dbReference type="PANTHER" id="PTHR12072">
    <property type="entry name" value="CWF19, CELL CYCLE CONTROL PROTEIN"/>
    <property type="match status" value="1"/>
</dbReference>
<keyword evidence="6" id="KW-1185">Reference proteome</keyword>
<dbReference type="InParanoid" id="T1EFF4"/>
<dbReference type="HOGENOM" id="CLU_019955_2_0_1"/>
<dbReference type="GO" id="GO:0000398">
    <property type="term" value="P:mRNA splicing, via spliceosome"/>
    <property type="evidence" value="ECO:0000318"/>
    <property type="project" value="GO_Central"/>
</dbReference>
<dbReference type="OrthoDB" id="444325at2759"/>
<reference evidence="6" key="1">
    <citation type="submission" date="2012-12" db="EMBL/GenBank/DDBJ databases">
        <authorList>
            <person name="Hellsten U."/>
            <person name="Grimwood J."/>
            <person name="Chapman J.A."/>
            <person name="Shapiro H."/>
            <person name="Aerts A."/>
            <person name="Otillar R.P."/>
            <person name="Terry A.Y."/>
            <person name="Boore J.L."/>
            <person name="Simakov O."/>
            <person name="Marletaz F."/>
            <person name="Cho S.-J."/>
            <person name="Edsinger-Gonzales E."/>
            <person name="Havlak P."/>
            <person name="Kuo D.-H."/>
            <person name="Larsson T."/>
            <person name="Lv J."/>
            <person name="Arendt D."/>
            <person name="Savage R."/>
            <person name="Osoegawa K."/>
            <person name="de Jong P."/>
            <person name="Lindberg D.R."/>
            <person name="Seaver E.C."/>
            <person name="Weisblat D.A."/>
            <person name="Putnam N.H."/>
            <person name="Grigoriev I.V."/>
            <person name="Rokhsar D.S."/>
        </authorList>
    </citation>
    <scope>NUCLEOTIDE SEQUENCE</scope>
</reference>
<dbReference type="Pfam" id="PF04676">
    <property type="entry name" value="CwfJ_C_2"/>
    <property type="match status" value="1"/>
</dbReference>
<dbReference type="CTD" id="20195306"/>
<accession>T1EFF4</accession>
<organism evidence="5 6">
    <name type="scientific">Helobdella robusta</name>
    <name type="common">Californian leech</name>
    <dbReference type="NCBI Taxonomy" id="6412"/>
    <lineage>
        <taxon>Eukaryota</taxon>
        <taxon>Metazoa</taxon>
        <taxon>Spiralia</taxon>
        <taxon>Lophotrochozoa</taxon>
        <taxon>Annelida</taxon>
        <taxon>Clitellata</taxon>
        <taxon>Hirudinea</taxon>
        <taxon>Rhynchobdellida</taxon>
        <taxon>Glossiphoniidae</taxon>
        <taxon>Helobdella</taxon>
    </lineage>
</organism>
<sequence length="518" mass="59439">MKLKILICGDVNGQFSALSSKLNTLVKKSGPFDMLFCVGNFFGEDEEENLSIEKNKHSFAVATYILGPSKKEHVKYYKDLMGYQLCENVTYLGRRGLFRGVSNLSVAFLSGVDQEASNPSSHHQFNADDIKSFEESITSQENFKGVDVFLTSQWPHDVDKYAISVNEAYDGSSLVSRLALTLKPRYHFSGLNNMNYERLPYRNHRILAEKSHHVTRFIALAHFNNTHKRKFLYAFSIDPIVTMDAAELSRQPDETTEAPYNKQVLFKQDGAKVEPTQQFFYSTSKTGDKRRSDGTRPPGTNFKKQMISQDICWFCLANPKVEKHLVISVGELCYLALAKGGLNDEHSLIIPINHHASSTTSPPEVINEIQVYKKSLTNFFKFNGKCVVFFERNYKTSHMQLQVVPLPERFESRLKEACLKFCKDQDIDLLELPAHSDLSQMLSPTSPYFCIELPDHQRFFFRVPKGFNINFGRMMLCQVSLLNQPEKIDWKNCQMSEDMEKKSCAKIREQFKTFDPFN</sequence>
<dbReference type="SUPFAM" id="SSF54197">
    <property type="entry name" value="HIT-like"/>
    <property type="match status" value="1"/>
</dbReference>
<dbReference type="GO" id="GO:0061632">
    <property type="term" value="F:RNA lariat debranching enzyme activator activity"/>
    <property type="evidence" value="ECO:0000318"/>
    <property type="project" value="GO_Central"/>
</dbReference>
<dbReference type="KEGG" id="hro:HELRODRAFT_111895"/>
<dbReference type="Proteomes" id="UP000015101">
    <property type="component" value="Unassembled WGS sequence"/>
</dbReference>
<dbReference type="STRING" id="6412.T1EFF4"/>
<name>T1EFF4_HELRO</name>
<dbReference type="Pfam" id="PF04677">
    <property type="entry name" value="CwfJ_C_1"/>
    <property type="match status" value="1"/>
</dbReference>
<dbReference type="InterPro" id="IPR036265">
    <property type="entry name" value="HIT-like_sf"/>
</dbReference>
<evidence type="ECO:0000259" key="2">
    <source>
        <dbReference type="Pfam" id="PF04676"/>
    </source>
</evidence>
<reference evidence="4 6" key="2">
    <citation type="journal article" date="2013" name="Nature">
        <title>Insights into bilaterian evolution from three spiralian genomes.</title>
        <authorList>
            <person name="Simakov O."/>
            <person name="Marletaz F."/>
            <person name="Cho S.J."/>
            <person name="Edsinger-Gonzales E."/>
            <person name="Havlak P."/>
            <person name="Hellsten U."/>
            <person name="Kuo D.H."/>
            <person name="Larsson T."/>
            <person name="Lv J."/>
            <person name="Arendt D."/>
            <person name="Savage R."/>
            <person name="Osoegawa K."/>
            <person name="de Jong P."/>
            <person name="Grimwood J."/>
            <person name="Chapman J.A."/>
            <person name="Shapiro H."/>
            <person name="Aerts A."/>
            <person name="Otillar R.P."/>
            <person name="Terry A.Y."/>
            <person name="Boore J.L."/>
            <person name="Grigoriev I.V."/>
            <person name="Lindberg D.R."/>
            <person name="Seaver E.C."/>
            <person name="Weisblat D.A."/>
            <person name="Putnam N.H."/>
            <person name="Rokhsar D.S."/>
        </authorList>
    </citation>
    <scope>NUCLEOTIDE SEQUENCE</scope>
</reference>
<dbReference type="FunCoup" id="T1EFF4">
    <property type="interactions" value="1670"/>
</dbReference>
<dbReference type="InterPro" id="IPR006768">
    <property type="entry name" value="Cwf19-like_C_dom-1"/>
</dbReference>
<dbReference type="EMBL" id="AMQM01004422">
    <property type="status" value="NOT_ANNOTATED_CDS"/>
    <property type="molecule type" value="Genomic_DNA"/>
</dbReference>
<evidence type="ECO:0000313" key="4">
    <source>
        <dbReference type="EMBL" id="ESO03967.1"/>
    </source>
</evidence>
<dbReference type="InterPro" id="IPR040194">
    <property type="entry name" value="Cwf19-like"/>
</dbReference>